<keyword evidence="16" id="KW-1185">Reference proteome</keyword>
<keyword evidence="9" id="KW-0539">Nucleus</keyword>
<dbReference type="InterPro" id="IPR050370">
    <property type="entry name" value="HES_HEY"/>
</dbReference>
<keyword evidence="5" id="KW-0524">Neurogenesis</keyword>
<evidence type="ECO:0000256" key="8">
    <source>
        <dbReference type="ARBA" id="ARBA00023163"/>
    </source>
</evidence>
<dbReference type="GO" id="GO:0005634">
    <property type="term" value="C:nucleus"/>
    <property type="evidence" value="ECO:0007669"/>
    <property type="project" value="UniProtKB-SubCell"/>
</dbReference>
<evidence type="ECO:0000256" key="3">
    <source>
        <dbReference type="ARBA" id="ARBA00022491"/>
    </source>
</evidence>
<dbReference type="GO" id="GO:0045596">
    <property type="term" value="P:negative regulation of cell differentiation"/>
    <property type="evidence" value="ECO:0007669"/>
    <property type="project" value="UniProtKB-ARBA"/>
</dbReference>
<comment type="subcellular location">
    <subcellularLocation>
        <location evidence="1">Nucleus</location>
    </subcellularLocation>
</comment>
<sequence>MAPCSYSADYSLKMSEKERHKLRKPVVEKMRRDRINSSIEQLKALLETEFRKSDPNAKLEKADVLEMTVSFLQQQLQPRSAAGQKGHSHGYSQCWRETLRYLSFGSKGVAPDPAAAPFQRLPGVRQEAVPRVPGRLQAKPCPSWGKPWCCTASLEALVETL</sequence>
<keyword evidence="4" id="KW-0221">Differentiation</keyword>
<dbReference type="Gene3D" id="4.10.280.10">
    <property type="entry name" value="Helix-loop-helix DNA-binding domain"/>
    <property type="match status" value="1"/>
</dbReference>
<evidence type="ECO:0000313" key="16">
    <source>
        <dbReference type="Proteomes" id="UP001152622"/>
    </source>
</evidence>
<gene>
    <name evidence="15" type="ORF">SKAU_G00109660</name>
</gene>
<name>A0A9Q1J8A2_SYNKA</name>
<evidence type="ECO:0000256" key="4">
    <source>
        <dbReference type="ARBA" id="ARBA00022782"/>
    </source>
</evidence>
<evidence type="ECO:0000256" key="11">
    <source>
        <dbReference type="ARBA" id="ARBA00060201"/>
    </source>
</evidence>
<dbReference type="GO" id="GO:0003677">
    <property type="term" value="F:DNA binding"/>
    <property type="evidence" value="ECO:0007669"/>
    <property type="project" value="UniProtKB-KW"/>
</dbReference>
<keyword evidence="3" id="KW-0678">Repressor</keyword>
<evidence type="ECO:0000256" key="6">
    <source>
        <dbReference type="ARBA" id="ARBA00023015"/>
    </source>
</evidence>
<evidence type="ECO:0000256" key="9">
    <source>
        <dbReference type="ARBA" id="ARBA00023242"/>
    </source>
</evidence>
<dbReference type="GO" id="GO:0048513">
    <property type="term" value="P:animal organ development"/>
    <property type="evidence" value="ECO:0007669"/>
    <property type="project" value="UniProtKB-ARBA"/>
</dbReference>
<accession>A0A9Q1J8A2</accession>
<dbReference type="GO" id="GO:0046983">
    <property type="term" value="F:protein dimerization activity"/>
    <property type="evidence" value="ECO:0007669"/>
    <property type="project" value="InterPro"/>
</dbReference>
<evidence type="ECO:0000259" key="14">
    <source>
        <dbReference type="PROSITE" id="PS50888"/>
    </source>
</evidence>
<keyword evidence="8" id="KW-0804">Transcription</keyword>
<dbReference type="GO" id="GO:0030154">
    <property type="term" value="P:cell differentiation"/>
    <property type="evidence" value="ECO:0007669"/>
    <property type="project" value="UniProtKB-KW"/>
</dbReference>
<comment type="caution">
    <text evidence="15">The sequence shown here is derived from an EMBL/GenBank/DDBJ whole genome shotgun (WGS) entry which is preliminary data.</text>
</comment>
<reference evidence="15" key="1">
    <citation type="journal article" date="2023" name="Science">
        <title>Genome structures resolve the early diversification of teleost fishes.</title>
        <authorList>
            <person name="Parey E."/>
            <person name="Louis A."/>
            <person name="Montfort J."/>
            <person name="Bouchez O."/>
            <person name="Roques C."/>
            <person name="Iampietro C."/>
            <person name="Lluch J."/>
            <person name="Castinel A."/>
            <person name="Donnadieu C."/>
            <person name="Desvignes T."/>
            <person name="Floi Bucao C."/>
            <person name="Jouanno E."/>
            <person name="Wen M."/>
            <person name="Mejri S."/>
            <person name="Dirks R."/>
            <person name="Jansen H."/>
            <person name="Henkel C."/>
            <person name="Chen W.J."/>
            <person name="Zahm M."/>
            <person name="Cabau C."/>
            <person name="Klopp C."/>
            <person name="Thompson A.W."/>
            <person name="Robinson-Rechavi M."/>
            <person name="Braasch I."/>
            <person name="Lecointre G."/>
            <person name="Bobe J."/>
            <person name="Postlethwait J.H."/>
            <person name="Berthelot C."/>
            <person name="Roest Crollius H."/>
            <person name="Guiguen Y."/>
        </authorList>
    </citation>
    <scope>NUCLEOTIDE SEQUENCE</scope>
    <source>
        <strain evidence="15">WJC10195</strain>
    </source>
</reference>
<organism evidence="15 16">
    <name type="scientific">Synaphobranchus kaupii</name>
    <name type="common">Kaup's arrowtooth eel</name>
    <dbReference type="NCBI Taxonomy" id="118154"/>
    <lineage>
        <taxon>Eukaryota</taxon>
        <taxon>Metazoa</taxon>
        <taxon>Chordata</taxon>
        <taxon>Craniata</taxon>
        <taxon>Vertebrata</taxon>
        <taxon>Euteleostomi</taxon>
        <taxon>Actinopterygii</taxon>
        <taxon>Neopterygii</taxon>
        <taxon>Teleostei</taxon>
        <taxon>Anguilliformes</taxon>
        <taxon>Synaphobranchidae</taxon>
        <taxon>Synaphobranchus</taxon>
    </lineage>
</organism>
<dbReference type="GO" id="GO:0097150">
    <property type="term" value="P:neuronal stem cell population maintenance"/>
    <property type="evidence" value="ECO:0007669"/>
    <property type="project" value="UniProtKB-ARBA"/>
</dbReference>
<evidence type="ECO:0000256" key="2">
    <source>
        <dbReference type="ARBA" id="ARBA00022473"/>
    </source>
</evidence>
<dbReference type="SUPFAM" id="SSF47459">
    <property type="entry name" value="HLH, helix-loop-helix DNA-binding domain"/>
    <property type="match status" value="1"/>
</dbReference>
<dbReference type="PANTHER" id="PTHR10985">
    <property type="entry name" value="BASIC HELIX-LOOP-HELIX TRANSCRIPTION FACTOR, HES-RELATED"/>
    <property type="match status" value="1"/>
</dbReference>
<dbReference type="OrthoDB" id="6085656at2759"/>
<comment type="function">
    <text evidence="11">Transcriptional repressor of genes that require a bHLH protein for their transcription. Plays an important role as neurogenesis negative regulator.</text>
</comment>
<dbReference type="SMART" id="SM00353">
    <property type="entry name" value="HLH"/>
    <property type="match status" value="1"/>
</dbReference>
<dbReference type="GO" id="GO:0007399">
    <property type="term" value="P:nervous system development"/>
    <property type="evidence" value="ECO:0007669"/>
    <property type="project" value="UniProtKB-KW"/>
</dbReference>
<keyword evidence="2" id="KW-0217">Developmental protein</keyword>
<dbReference type="FunFam" id="4.10.280.10:FF:000033">
    <property type="entry name" value="Transcription factor HES-5"/>
    <property type="match status" value="1"/>
</dbReference>
<evidence type="ECO:0000256" key="10">
    <source>
        <dbReference type="ARBA" id="ARBA00023791"/>
    </source>
</evidence>
<evidence type="ECO:0000256" key="1">
    <source>
        <dbReference type="ARBA" id="ARBA00004123"/>
    </source>
</evidence>
<dbReference type="InterPro" id="IPR011598">
    <property type="entry name" value="bHLH_dom"/>
</dbReference>
<keyword evidence="7" id="KW-0238">DNA-binding</keyword>
<dbReference type="EMBL" id="JAINUF010000003">
    <property type="protein sequence ID" value="KAJ8370938.1"/>
    <property type="molecule type" value="Genomic_DNA"/>
</dbReference>
<dbReference type="Pfam" id="PF00010">
    <property type="entry name" value="HLH"/>
    <property type="match status" value="1"/>
</dbReference>
<comment type="subunit">
    <text evidence="10">Transcription repression requires formation of a complex with a corepressor protein of the Groucho/TLE family.</text>
</comment>
<feature type="domain" description="BHLH" evidence="14">
    <location>
        <begin position="19"/>
        <end position="75"/>
    </location>
</feature>
<proteinExistence type="predicted"/>
<evidence type="ECO:0000313" key="15">
    <source>
        <dbReference type="EMBL" id="KAJ8370938.1"/>
    </source>
</evidence>
<dbReference type="CDD" id="cd11461">
    <property type="entry name" value="bHLH-O_HES5"/>
    <property type="match status" value="1"/>
</dbReference>
<evidence type="ECO:0000256" key="12">
    <source>
        <dbReference type="ARBA" id="ARBA00072975"/>
    </source>
</evidence>
<evidence type="ECO:0000256" key="13">
    <source>
        <dbReference type="ARBA" id="ARBA00081413"/>
    </source>
</evidence>
<keyword evidence="6" id="KW-0805">Transcription regulation</keyword>
<dbReference type="Proteomes" id="UP001152622">
    <property type="component" value="Chromosome 3"/>
</dbReference>
<dbReference type="PROSITE" id="PS50888">
    <property type="entry name" value="BHLH"/>
    <property type="match status" value="1"/>
</dbReference>
<evidence type="ECO:0000256" key="7">
    <source>
        <dbReference type="ARBA" id="ARBA00023125"/>
    </source>
</evidence>
<evidence type="ECO:0000256" key="5">
    <source>
        <dbReference type="ARBA" id="ARBA00022902"/>
    </source>
</evidence>
<protein>
    <recommendedName>
        <fullName evidence="12">Transcription factor HES-5</fullName>
    </recommendedName>
    <alternativeName>
        <fullName evidence="13">Hairy and enhancer of split 5</fullName>
    </alternativeName>
</protein>
<dbReference type="AlphaFoldDB" id="A0A9Q1J8A2"/>
<dbReference type="InterPro" id="IPR036638">
    <property type="entry name" value="HLH_DNA-bd_sf"/>
</dbReference>